<evidence type="ECO:0000313" key="1">
    <source>
        <dbReference type="EMBL" id="KAJ3258853.1"/>
    </source>
</evidence>
<comment type="caution">
    <text evidence="1">The sequence shown here is derived from an EMBL/GenBank/DDBJ whole genome shotgun (WGS) entry which is preliminary data.</text>
</comment>
<dbReference type="EMBL" id="JADGKB010000023">
    <property type="protein sequence ID" value="KAJ3258853.1"/>
    <property type="molecule type" value="Genomic_DNA"/>
</dbReference>
<name>A0AAD5Y6I0_9FUNG</name>
<dbReference type="AlphaFoldDB" id="A0AAD5Y6I0"/>
<evidence type="ECO:0000313" key="2">
    <source>
        <dbReference type="Proteomes" id="UP001210925"/>
    </source>
</evidence>
<dbReference type="PANTHER" id="PTHR43628">
    <property type="entry name" value="ACTIVATOR OF C KINASE PROTEIN 1-RELATED"/>
    <property type="match status" value="1"/>
</dbReference>
<dbReference type="InterPro" id="IPR006597">
    <property type="entry name" value="Sel1-like"/>
</dbReference>
<dbReference type="Gene3D" id="1.25.40.10">
    <property type="entry name" value="Tetratricopeptide repeat domain"/>
    <property type="match status" value="3"/>
</dbReference>
<dbReference type="InterPro" id="IPR011990">
    <property type="entry name" value="TPR-like_helical_dom_sf"/>
</dbReference>
<dbReference type="Proteomes" id="UP001210925">
    <property type="component" value="Unassembled WGS sequence"/>
</dbReference>
<proteinExistence type="predicted"/>
<keyword evidence="2" id="KW-1185">Reference proteome</keyword>
<dbReference type="PANTHER" id="PTHR43628:SF1">
    <property type="entry name" value="CHITIN SYNTHASE REGULATORY FACTOR 2-RELATED"/>
    <property type="match status" value="1"/>
</dbReference>
<gene>
    <name evidence="1" type="ORF">HK103_003235</name>
</gene>
<reference evidence="1" key="1">
    <citation type="submission" date="2020-05" db="EMBL/GenBank/DDBJ databases">
        <title>Phylogenomic resolution of chytrid fungi.</title>
        <authorList>
            <person name="Stajich J.E."/>
            <person name="Amses K."/>
            <person name="Simmons R."/>
            <person name="Seto K."/>
            <person name="Myers J."/>
            <person name="Bonds A."/>
            <person name="Quandt C.A."/>
            <person name="Barry K."/>
            <person name="Liu P."/>
            <person name="Grigoriev I."/>
            <person name="Longcore J.E."/>
            <person name="James T.Y."/>
        </authorList>
    </citation>
    <scope>NUCLEOTIDE SEQUENCE</scope>
    <source>
        <strain evidence="1">PLAUS21</strain>
    </source>
</reference>
<dbReference type="InterPro" id="IPR052945">
    <property type="entry name" value="Mitotic_Regulator"/>
</dbReference>
<dbReference type="Pfam" id="PF08238">
    <property type="entry name" value="Sel1"/>
    <property type="match status" value="8"/>
</dbReference>
<sequence>MTEVKPPSLSIPKNVEFESRDETTVPRTEPTVKFNLNYQNKKQTSIFTMKPNNIRIARTPNTISAESCIILLGQLHEGLSNLTEVIPDLEKVQGQILEIKESMIARQEDLDMHCNSEIMSGQLPPKTPAMKLKLDAETPSTPAAHHPFTRPDSSQVTLEHWIYDLQKNVWLMNDKCLRYENSNTTILNSNSRKRKLIDLNVEVNTSWVNLMLNLGNILAQEQDSKQKTTSANLNKLAVATGITDWQDLEPSDVQKLYMQGEKYLLGCGVPQSFDLAYKRYQSASNLNYPEATNMLGVMNEFGIGHDKDMAAAVKYYTLASNQNNADSMNHLGRLYETGKGCEVSTKTAYALYKKASSLGQLDATNNYETYKIAAGKGYARAQNALGNCFYKGVGVKRDYFQAVANYKLASDQGYPAAQNNLGICFEEGHGVPKDLSQAKLYYKKAAEKKHANATSNLGFILVLEGSFMEAIQQFYLAKALGRYFKIKKSVEACYHLGYLYETGCGDSEGVILHPDVDMALRFYDEASVKGHVKSILRQASILICGPERLVNIPKAIKYLLVAAGPKPISIDAERDDSQNSKMNKTGSADAQNILGELCEIGLQGNLDESPDVKQAVEWYRLAVKQGHARAMFNLAALYEAGLEVSIDMEKAVKLYKEVI</sequence>
<organism evidence="1 2">
    <name type="scientific">Boothiomyces macroporosus</name>
    <dbReference type="NCBI Taxonomy" id="261099"/>
    <lineage>
        <taxon>Eukaryota</taxon>
        <taxon>Fungi</taxon>
        <taxon>Fungi incertae sedis</taxon>
        <taxon>Chytridiomycota</taxon>
        <taxon>Chytridiomycota incertae sedis</taxon>
        <taxon>Chytridiomycetes</taxon>
        <taxon>Rhizophydiales</taxon>
        <taxon>Terramycetaceae</taxon>
        <taxon>Boothiomyces</taxon>
    </lineage>
</organism>
<dbReference type="SUPFAM" id="SSF81901">
    <property type="entry name" value="HCP-like"/>
    <property type="match status" value="3"/>
</dbReference>
<protein>
    <submittedName>
        <fullName evidence="1">Uncharacterized protein</fullName>
    </submittedName>
</protein>
<dbReference type="SMART" id="SM00671">
    <property type="entry name" value="SEL1"/>
    <property type="match status" value="8"/>
</dbReference>
<accession>A0AAD5Y6I0</accession>